<organism evidence="1 2">
    <name type="scientific">Triparma strigata</name>
    <dbReference type="NCBI Taxonomy" id="1606541"/>
    <lineage>
        <taxon>Eukaryota</taxon>
        <taxon>Sar</taxon>
        <taxon>Stramenopiles</taxon>
        <taxon>Ochrophyta</taxon>
        <taxon>Bolidophyceae</taxon>
        <taxon>Parmales</taxon>
        <taxon>Triparmaceae</taxon>
        <taxon>Triparma</taxon>
    </lineage>
</organism>
<protein>
    <submittedName>
        <fullName evidence="1">Uncharacterized protein</fullName>
    </submittedName>
</protein>
<gene>
    <name evidence="1" type="ORF">TrST_g11941</name>
</gene>
<dbReference type="EMBL" id="BRXY01000394">
    <property type="protein sequence ID" value="GMH92099.1"/>
    <property type="molecule type" value="Genomic_DNA"/>
</dbReference>
<evidence type="ECO:0000313" key="1">
    <source>
        <dbReference type="EMBL" id="GMH92099.1"/>
    </source>
</evidence>
<sequence length="159" mass="18275">MSMLDGVVISVGFSVVQIEMVSRWIFDDSISICEELKKDADDDCLVIEGAFGRGFWWIAAGSLLWNVYCGSMMVSIWKEERLIFEADMEREVLLKKIMGDKARKDLGEEEREAWERKERERLLGDFGRDVSLQEELLSGRSVDDFFKANSNEINGAKYV</sequence>
<name>A0A9W7BJZ3_9STRA</name>
<accession>A0A9W7BJZ3</accession>
<proteinExistence type="predicted"/>
<dbReference type="AlphaFoldDB" id="A0A9W7BJZ3"/>
<dbReference type="OrthoDB" id="10358199at2759"/>
<keyword evidence="2" id="KW-1185">Reference proteome</keyword>
<reference evidence="2" key="1">
    <citation type="journal article" date="2023" name="Commun. Biol.">
        <title>Genome analysis of Parmales, the sister group of diatoms, reveals the evolutionary specialization of diatoms from phago-mixotrophs to photoautotrophs.</title>
        <authorList>
            <person name="Ban H."/>
            <person name="Sato S."/>
            <person name="Yoshikawa S."/>
            <person name="Yamada K."/>
            <person name="Nakamura Y."/>
            <person name="Ichinomiya M."/>
            <person name="Sato N."/>
            <person name="Blanc-Mathieu R."/>
            <person name="Endo H."/>
            <person name="Kuwata A."/>
            <person name="Ogata H."/>
        </authorList>
    </citation>
    <scope>NUCLEOTIDE SEQUENCE [LARGE SCALE GENOMIC DNA]</scope>
    <source>
        <strain evidence="2">NIES 3701</strain>
    </source>
</reference>
<comment type="caution">
    <text evidence="1">The sequence shown here is derived from an EMBL/GenBank/DDBJ whole genome shotgun (WGS) entry which is preliminary data.</text>
</comment>
<dbReference type="Proteomes" id="UP001165085">
    <property type="component" value="Unassembled WGS sequence"/>
</dbReference>
<evidence type="ECO:0000313" key="2">
    <source>
        <dbReference type="Proteomes" id="UP001165085"/>
    </source>
</evidence>